<dbReference type="AlphaFoldDB" id="A0AAN9E8L5"/>
<evidence type="ECO:0000256" key="1">
    <source>
        <dbReference type="SAM" id="Phobius"/>
    </source>
</evidence>
<organism evidence="2 3">
    <name type="scientific">Crotalaria pallida</name>
    <name type="common">Smooth rattlebox</name>
    <name type="synonym">Crotalaria striata</name>
    <dbReference type="NCBI Taxonomy" id="3830"/>
    <lineage>
        <taxon>Eukaryota</taxon>
        <taxon>Viridiplantae</taxon>
        <taxon>Streptophyta</taxon>
        <taxon>Embryophyta</taxon>
        <taxon>Tracheophyta</taxon>
        <taxon>Spermatophyta</taxon>
        <taxon>Magnoliopsida</taxon>
        <taxon>eudicotyledons</taxon>
        <taxon>Gunneridae</taxon>
        <taxon>Pentapetalae</taxon>
        <taxon>rosids</taxon>
        <taxon>fabids</taxon>
        <taxon>Fabales</taxon>
        <taxon>Fabaceae</taxon>
        <taxon>Papilionoideae</taxon>
        <taxon>50 kb inversion clade</taxon>
        <taxon>genistoids sensu lato</taxon>
        <taxon>core genistoids</taxon>
        <taxon>Crotalarieae</taxon>
        <taxon>Crotalaria</taxon>
    </lineage>
</organism>
<evidence type="ECO:0000313" key="3">
    <source>
        <dbReference type="Proteomes" id="UP001372338"/>
    </source>
</evidence>
<dbReference type="GO" id="GO:0016020">
    <property type="term" value="C:membrane"/>
    <property type="evidence" value="ECO:0007669"/>
    <property type="project" value="TreeGrafter"/>
</dbReference>
<dbReference type="PANTHER" id="PTHR22726:SF1">
    <property type="entry name" value="METALLOENDOPEPTIDASE OMA1, MITOCHONDRIAL"/>
    <property type="match status" value="1"/>
</dbReference>
<protein>
    <submittedName>
        <fullName evidence="2">Uncharacterized protein</fullName>
    </submittedName>
</protein>
<reference evidence="2 3" key="1">
    <citation type="submission" date="2024-01" db="EMBL/GenBank/DDBJ databases">
        <title>The genomes of 5 underutilized Papilionoideae crops provide insights into root nodulation and disease resistanc.</title>
        <authorList>
            <person name="Yuan L."/>
        </authorList>
    </citation>
    <scope>NUCLEOTIDE SEQUENCE [LARGE SCALE GENOMIC DNA]</scope>
    <source>
        <strain evidence="2">ZHUSHIDOU_FW_LH</strain>
        <tissue evidence="2">Leaf</tissue>
    </source>
</reference>
<keyword evidence="3" id="KW-1185">Reference proteome</keyword>
<comment type="caution">
    <text evidence="2">The sequence shown here is derived from an EMBL/GenBank/DDBJ whole genome shotgun (WGS) entry which is preliminary data.</text>
</comment>
<evidence type="ECO:0000313" key="2">
    <source>
        <dbReference type="EMBL" id="KAK7245167.1"/>
    </source>
</evidence>
<gene>
    <name evidence="2" type="ORF">RIF29_40002</name>
</gene>
<dbReference type="GO" id="GO:0004222">
    <property type="term" value="F:metalloendopeptidase activity"/>
    <property type="evidence" value="ECO:0007669"/>
    <property type="project" value="TreeGrafter"/>
</dbReference>
<accession>A0AAN9E8L5</accession>
<keyword evidence="1" id="KW-1133">Transmembrane helix</keyword>
<keyword evidence="1" id="KW-0472">Membrane</keyword>
<keyword evidence="1" id="KW-0812">Transmembrane</keyword>
<name>A0AAN9E8L5_CROPI</name>
<proteinExistence type="predicted"/>
<feature type="transmembrane region" description="Helical" evidence="1">
    <location>
        <begin position="103"/>
        <end position="120"/>
    </location>
</feature>
<dbReference type="Proteomes" id="UP001372338">
    <property type="component" value="Unassembled WGS sequence"/>
</dbReference>
<dbReference type="GO" id="GO:0051603">
    <property type="term" value="P:proteolysis involved in protein catabolic process"/>
    <property type="evidence" value="ECO:0007669"/>
    <property type="project" value="TreeGrafter"/>
</dbReference>
<dbReference type="InterPro" id="IPR051156">
    <property type="entry name" value="Mito/Outer_Membr_Metalloprot"/>
</dbReference>
<dbReference type="PANTHER" id="PTHR22726">
    <property type="entry name" value="METALLOENDOPEPTIDASE OMA1"/>
    <property type="match status" value="1"/>
</dbReference>
<dbReference type="EMBL" id="JAYWIO010000008">
    <property type="protein sequence ID" value="KAK7245167.1"/>
    <property type="molecule type" value="Genomic_DNA"/>
</dbReference>
<sequence>MSWYRRGKLSFDVFRSLASRPAPKNQILKSGYLNSCPKGATFNGFSSFSSISKRLVTRDRGVNRNVHNPFVVGSKRFYYVDPRNVQHFRPRGPKGWFQNPRHAFIVVVVGSGVLITVYFGNLETIPYTKRRHLILLSKAMERRLGESQFEQMKAGFKGKILPPIHPESVRVRMIAQDIVDALQRGLRKDMVWSDMGYASENAMVDENAMADDGRETLYALSALSEGKVKGNWSREDEILDDRWVGHAVARHSAEGITKNLWFAILQLVLYQFVTPDIVNTMSALFLRLPFSRRYDSSIASLFNQLISYPVDCNGSRYPE</sequence>